<dbReference type="EMBL" id="JANBUL010000032">
    <property type="protein sequence ID" value="KAJ2784167.1"/>
    <property type="molecule type" value="Genomic_DNA"/>
</dbReference>
<comment type="similarity">
    <text evidence="2">Belongs to the eukaryotic/archaeal RNase P protein component 3 family.</text>
</comment>
<proteinExistence type="inferred from homology"/>
<protein>
    <submittedName>
        <fullName evidence="5">RNA-binding RNA processing protein rpp1</fullName>
        <ecNumber evidence="5">3.1.26.5</ecNumber>
    </submittedName>
</protein>
<dbReference type="Gene3D" id="3.20.20.140">
    <property type="entry name" value="Metal-dependent hydrolases"/>
    <property type="match status" value="1"/>
</dbReference>
<keyword evidence="5" id="KW-0378">Hydrolase</keyword>
<evidence type="ECO:0000313" key="6">
    <source>
        <dbReference type="Proteomes" id="UP001140217"/>
    </source>
</evidence>
<dbReference type="Pfam" id="PF01876">
    <property type="entry name" value="RNase_P_p30"/>
    <property type="match status" value="1"/>
</dbReference>
<evidence type="ECO:0000313" key="5">
    <source>
        <dbReference type="EMBL" id="KAJ2784167.1"/>
    </source>
</evidence>
<dbReference type="SUPFAM" id="SSF89550">
    <property type="entry name" value="PHP domain-like"/>
    <property type="match status" value="1"/>
</dbReference>
<feature type="compositionally biased region" description="Low complexity" evidence="4">
    <location>
        <begin position="289"/>
        <end position="300"/>
    </location>
</feature>
<dbReference type="GO" id="GO:0004526">
    <property type="term" value="F:ribonuclease P activity"/>
    <property type="evidence" value="ECO:0007669"/>
    <property type="project" value="UniProtKB-EC"/>
</dbReference>
<gene>
    <name evidence="5" type="primary">RPP1</name>
    <name evidence="5" type="ORF">H4R18_001294</name>
</gene>
<dbReference type="GO" id="GO:0003723">
    <property type="term" value="F:RNA binding"/>
    <property type="evidence" value="ECO:0007669"/>
    <property type="project" value="TreeGrafter"/>
</dbReference>
<accession>A0A9W8LJE0</accession>
<dbReference type="InterPro" id="IPR016195">
    <property type="entry name" value="Pol/histidinol_Pase-like"/>
</dbReference>
<dbReference type="EC" id="3.1.26.5" evidence="5"/>
<evidence type="ECO:0000256" key="1">
    <source>
        <dbReference type="ARBA" id="ARBA00004123"/>
    </source>
</evidence>
<comment type="caution">
    <text evidence="5">The sequence shown here is derived from an EMBL/GenBank/DDBJ whole genome shotgun (WGS) entry which is preliminary data.</text>
</comment>
<reference evidence="5" key="1">
    <citation type="submission" date="2022-07" db="EMBL/GenBank/DDBJ databases">
        <title>Phylogenomic reconstructions and comparative analyses of Kickxellomycotina fungi.</title>
        <authorList>
            <person name="Reynolds N.K."/>
            <person name="Stajich J.E."/>
            <person name="Barry K."/>
            <person name="Grigoriev I.V."/>
            <person name="Crous P."/>
            <person name="Smith M.E."/>
        </authorList>
    </citation>
    <scope>NUCLEOTIDE SEQUENCE</scope>
    <source>
        <strain evidence="5">NBRC 105414</strain>
    </source>
</reference>
<evidence type="ECO:0000256" key="4">
    <source>
        <dbReference type="SAM" id="MobiDB-lite"/>
    </source>
</evidence>
<dbReference type="AlphaFoldDB" id="A0A9W8LJE0"/>
<dbReference type="PANTHER" id="PTHR13031:SF0">
    <property type="entry name" value="RIBONUCLEASE P PROTEIN SUBUNIT P30"/>
    <property type="match status" value="1"/>
</dbReference>
<dbReference type="PANTHER" id="PTHR13031">
    <property type="entry name" value="RIBONUCLEASE P SUBUNIT P30"/>
    <property type="match status" value="1"/>
</dbReference>
<name>A0A9W8LJE0_9FUNG</name>
<feature type="region of interest" description="Disordered" evidence="4">
    <location>
        <begin position="283"/>
        <end position="306"/>
    </location>
</feature>
<evidence type="ECO:0000256" key="3">
    <source>
        <dbReference type="ARBA" id="ARBA00022694"/>
    </source>
</evidence>
<sequence>MFYDLNIALPDAAGKPGGRLSSAEWARVAQAVERAREFGYSVVALNQTVQGRLTAEHLAVWRTAPAFKDADLGWDAATGARAGAGAGAGAGAADRVRRGRIRVLRRVTAVVTDAAQGHSLASAGGATPAAEYDVVAVRPATEKILAAACSGVWDVDVVALDMGQRWGFVAKHKLVGQALAQGLALEISYRPALADSATRQQWVCNAAGLVRATRGRGLVWTSAARQALDLRTPYDVANLGEALQLNGDLSKRALSANARAVLLHGFTRAGTLRAVMSVRAPRPADADAADGAADPAGPAPKKMRAD</sequence>
<dbReference type="GO" id="GO:0005655">
    <property type="term" value="C:nucleolar ribonuclease P complex"/>
    <property type="evidence" value="ECO:0007669"/>
    <property type="project" value="TreeGrafter"/>
</dbReference>
<dbReference type="GO" id="GO:0008033">
    <property type="term" value="P:tRNA processing"/>
    <property type="evidence" value="ECO:0007669"/>
    <property type="project" value="UniProtKB-KW"/>
</dbReference>
<dbReference type="Proteomes" id="UP001140217">
    <property type="component" value="Unassembled WGS sequence"/>
</dbReference>
<keyword evidence="3" id="KW-0819">tRNA processing</keyword>
<dbReference type="OrthoDB" id="17948at2759"/>
<dbReference type="InterPro" id="IPR002738">
    <property type="entry name" value="RNase_P_p30"/>
</dbReference>
<evidence type="ECO:0000256" key="2">
    <source>
        <dbReference type="ARBA" id="ARBA00007331"/>
    </source>
</evidence>
<comment type="subcellular location">
    <subcellularLocation>
        <location evidence="1">Nucleus</location>
    </subcellularLocation>
</comment>
<keyword evidence="6" id="KW-1185">Reference proteome</keyword>
<organism evidence="5 6">
    <name type="scientific">Coemansia javaensis</name>
    <dbReference type="NCBI Taxonomy" id="2761396"/>
    <lineage>
        <taxon>Eukaryota</taxon>
        <taxon>Fungi</taxon>
        <taxon>Fungi incertae sedis</taxon>
        <taxon>Zoopagomycota</taxon>
        <taxon>Kickxellomycotina</taxon>
        <taxon>Kickxellomycetes</taxon>
        <taxon>Kickxellales</taxon>
        <taxon>Kickxellaceae</taxon>
        <taxon>Coemansia</taxon>
    </lineage>
</organism>